<dbReference type="NCBIfam" id="TIGR02937">
    <property type="entry name" value="sigma70-ECF"/>
    <property type="match status" value="1"/>
</dbReference>
<dbReference type="Pfam" id="PF08281">
    <property type="entry name" value="Sigma70_r4_2"/>
    <property type="match status" value="1"/>
</dbReference>
<keyword evidence="2" id="KW-0805">Transcription regulation</keyword>
<dbReference type="InterPro" id="IPR039425">
    <property type="entry name" value="RNA_pol_sigma-70-like"/>
</dbReference>
<dbReference type="InterPro" id="IPR013325">
    <property type="entry name" value="RNA_pol_sigma_r2"/>
</dbReference>
<keyword evidence="5" id="KW-0804">Transcription</keyword>
<dbReference type="PANTHER" id="PTHR43133">
    <property type="entry name" value="RNA POLYMERASE ECF-TYPE SIGMA FACTO"/>
    <property type="match status" value="1"/>
</dbReference>
<evidence type="ECO:0000313" key="8">
    <source>
        <dbReference type="EMBL" id="GCE31547.1"/>
    </source>
</evidence>
<evidence type="ECO:0000259" key="7">
    <source>
        <dbReference type="Pfam" id="PF08281"/>
    </source>
</evidence>
<organism evidence="8 9">
    <name type="scientific">Dictyobacter alpinus</name>
    <dbReference type="NCBI Taxonomy" id="2014873"/>
    <lineage>
        <taxon>Bacteria</taxon>
        <taxon>Bacillati</taxon>
        <taxon>Chloroflexota</taxon>
        <taxon>Ktedonobacteria</taxon>
        <taxon>Ktedonobacterales</taxon>
        <taxon>Dictyobacteraceae</taxon>
        <taxon>Dictyobacter</taxon>
    </lineage>
</organism>
<evidence type="ECO:0000256" key="4">
    <source>
        <dbReference type="ARBA" id="ARBA00023125"/>
    </source>
</evidence>
<keyword evidence="9" id="KW-1185">Reference proteome</keyword>
<sequence>MDKQILQVTSALEGELLSERARIVQLCASITGNVDIAEDLAQEVLLEAWSHLHMLRDVDKQKQWMNGITRNVCLRWARRTGREPVQPLLLQDEDGDEYNAADFLADDYDIEVALEHKELIELLDRALALLPVETRTVMIQRYIEETPLAELAARIGARPNALAMRLQRGKLALRNLLTGELSHEAQAWLEFVRKTASEWEETSLWCVLCGQQRLLGTIDAQAGFVRVKCPVCCSHPDDVITSSYLPQTLRGIQSYKPALRRVLRWVDTFYGSGLERGYVACTHCDKTVPVRYELPITAPTWLKGSSRLHHTINTSCPFCGSDNWAALDCYALAAPEGLRFWQKHPRMRLLPINEVEAQGRPALLVTFESVKERASFSTLFERETYRKLDTFTEEN</sequence>
<evidence type="ECO:0008006" key="10">
    <source>
        <dbReference type="Google" id="ProtNLM"/>
    </source>
</evidence>
<dbReference type="Gene3D" id="1.10.1740.10">
    <property type="match status" value="1"/>
</dbReference>
<proteinExistence type="inferred from homology"/>
<evidence type="ECO:0000256" key="2">
    <source>
        <dbReference type="ARBA" id="ARBA00023015"/>
    </source>
</evidence>
<evidence type="ECO:0000256" key="1">
    <source>
        <dbReference type="ARBA" id="ARBA00010641"/>
    </source>
</evidence>
<dbReference type="InterPro" id="IPR013249">
    <property type="entry name" value="RNA_pol_sigma70_r4_t2"/>
</dbReference>
<dbReference type="InterPro" id="IPR036388">
    <property type="entry name" value="WH-like_DNA-bd_sf"/>
</dbReference>
<feature type="domain" description="RNA polymerase sigma factor 70 region 4 type 2" evidence="7">
    <location>
        <begin position="121"/>
        <end position="173"/>
    </location>
</feature>
<dbReference type="OrthoDB" id="153368at2"/>
<dbReference type="GO" id="GO:0006352">
    <property type="term" value="P:DNA-templated transcription initiation"/>
    <property type="evidence" value="ECO:0007669"/>
    <property type="project" value="InterPro"/>
</dbReference>
<gene>
    <name evidence="8" type="ORF">KDA_70310</name>
</gene>
<dbReference type="SUPFAM" id="SSF88946">
    <property type="entry name" value="Sigma2 domain of RNA polymerase sigma factors"/>
    <property type="match status" value="1"/>
</dbReference>
<dbReference type="GO" id="GO:0003677">
    <property type="term" value="F:DNA binding"/>
    <property type="evidence" value="ECO:0007669"/>
    <property type="project" value="UniProtKB-KW"/>
</dbReference>
<evidence type="ECO:0000256" key="5">
    <source>
        <dbReference type="ARBA" id="ARBA00023163"/>
    </source>
</evidence>
<dbReference type="EMBL" id="BIFT01000002">
    <property type="protein sequence ID" value="GCE31547.1"/>
    <property type="molecule type" value="Genomic_DNA"/>
</dbReference>
<evidence type="ECO:0000256" key="3">
    <source>
        <dbReference type="ARBA" id="ARBA00023082"/>
    </source>
</evidence>
<name>A0A402BJM3_9CHLR</name>
<dbReference type="Gene3D" id="1.10.10.10">
    <property type="entry name" value="Winged helix-like DNA-binding domain superfamily/Winged helix DNA-binding domain"/>
    <property type="match status" value="1"/>
</dbReference>
<reference evidence="9" key="1">
    <citation type="submission" date="2018-12" db="EMBL/GenBank/DDBJ databases">
        <title>Tengunoibacter tsumagoiensis gen. nov., sp. nov., Dictyobacter kobayashii sp. nov., D. alpinus sp. nov., and D. joshuensis sp. nov. and description of Dictyobacteraceae fam. nov. within the order Ktedonobacterales isolated from Tengu-no-mugimeshi.</title>
        <authorList>
            <person name="Wang C.M."/>
            <person name="Zheng Y."/>
            <person name="Sakai Y."/>
            <person name="Toyoda A."/>
            <person name="Minakuchi Y."/>
            <person name="Abe K."/>
            <person name="Yokota A."/>
            <person name="Yabe S."/>
        </authorList>
    </citation>
    <scope>NUCLEOTIDE SEQUENCE [LARGE SCALE GENOMIC DNA]</scope>
    <source>
        <strain evidence="9">Uno16</strain>
    </source>
</reference>
<dbReference type="InterPro" id="IPR013324">
    <property type="entry name" value="RNA_pol_sigma_r3/r4-like"/>
</dbReference>
<protein>
    <recommendedName>
        <fullName evidence="10">RNA polymerase sigma factor</fullName>
    </recommendedName>
</protein>
<evidence type="ECO:0000259" key="6">
    <source>
        <dbReference type="Pfam" id="PF04542"/>
    </source>
</evidence>
<dbReference type="PANTHER" id="PTHR43133:SF8">
    <property type="entry name" value="RNA POLYMERASE SIGMA FACTOR HI_1459-RELATED"/>
    <property type="match status" value="1"/>
</dbReference>
<comment type="caution">
    <text evidence="8">The sequence shown here is derived from an EMBL/GenBank/DDBJ whole genome shotgun (WGS) entry which is preliminary data.</text>
</comment>
<dbReference type="InterPro" id="IPR007627">
    <property type="entry name" value="RNA_pol_sigma70_r2"/>
</dbReference>
<keyword evidence="4" id="KW-0238">DNA-binding</keyword>
<dbReference type="Pfam" id="PF04542">
    <property type="entry name" value="Sigma70_r2"/>
    <property type="match status" value="1"/>
</dbReference>
<dbReference type="GO" id="GO:0016987">
    <property type="term" value="F:sigma factor activity"/>
    <property type="evidence" value="ECO:0007669"/>
    <property type="project" value="UniProtKB-KW"/>
</dbReference>
<dbReference type="Proteomes" id="UP000287171">
    <property type="component" value="Unassembled WGS sequence"/>
</dbReference>
<keyword evidence="3" id="KW-0731">Sigma factor</keyword>
<evidence type="ECO:0000313" key="9">
    <source>
        <dbReference type="Proteomes" id="UP000287171"/>
    </source>
</evidence>
<dbReference type="AlphaFoldDB" id="A0A402BJM3"/>
<dbReference type="SUPFAM" id="SSF88659">
    <property type="entry name" value="Sigma3 and sigma4 domains of RNA polymerase sigma factors"/>
    <property type="match status" value="1"/>
</dbReference>
<dbReference type="RefSeq" id="WP_126631504.1">
    <property type="nucleotide sequence ID" value="NZ_BIFT01000002.1"/>
</dbReference>
<comment type="similarity">
    <text evidence="1">Belongs to the sigma-70 factor family. ECF subfamily.</text>
</comment>
<dbReference type="InterPro" id="IPR014284">
    <property type="entry name" value="RNA_pol_sigma-70_dom"/>
</dbReference>
<accession>A0A402BJM3</accession>
<feature type="domain" description="RNA polymerase sigma-70 region 2" evidence="6">
    <location>
        <begin position="20"/>
        <end position="82"/>
    </location>
</feature>